<dbReference type="InterPro" id="IPR010982">
    <property type="entry name" value="Lambda_DNA-bd_dom_sf"/>
</dbReference>
<evidence type="ECO:0000313" key="4">
    <source>
        <dbReference type="Proteomes" id="UP000008220"/>
    </source>
</evidence>
<dbReference type="KEGG" id="cno:NT01CX_2201"/>
<accession>A0Q0X2</accession>
<dbReference type="CDD" id="cd00093">
    <property type="entry name" value="HTH_XRE"/>
    <property type="match status" value="1"/>
</dbReference>
<dbReference type="GO" id="GO:0003677">
    <property type="term" value="F:DNA binding"/>
    <property type="evidence" value="ECO:0007669"/>
    <property type="project" value="UniProtKB-KW"/>
</dbReference>
<dbReference type="PANTHER" id="PTHR46797">
    <property type="entry name" value="HTH-TYPE TRANSCRIPTIONAL REGULATOR"/>
    <property type="match status" value="1"/>
</dbReference>
<evidence type="ECO:0000313" key="3">
    <source>
        <dbReference type="EMBL" id="ABK60853.1"/>
    </source>
</evidence>
<dbReference type="EMBL" id="CP000382">
    <property type="protein sequence ID" value="ABK60853.1"/>
    <property type="molecule type" value="Genomic_DNA"/>
</dbReference>
<sequence>MKPYEKLKQLRISRNITTYELSELTGIPQSTISKMENGKRKIEAESLQKLADALNISVNEFFDSSFKDSTSESFDEDIRRIERARNKMPLKDKEKMMKILEASFEDYFDDEED</sequence>
<keyword evidence="4" id="KW-1185">Reference proteome</keyword>
<dbReference type="Pfam" id="PF01381">
    <property type="entry name" value="HTH_3"/>
    <property type="match status" value="1"/>
</dbReference>
<dbReference type="Gene3D" id="1.10.260.40">
    <property type="entry name" value="lambda repressor-like DNA-binding domains"/>
    <property type="match status" value="1"/>
</dbReference>
<dbReference type="GO" id="GO:0003700">
    <property type="term" value="F:DNA-binding transcription factor activity"/>
    <property type="evidence" value="ECO:0007669"/>
    <property type="project" value="TreeGrafter"/>
</dbReference>
<protein>
    <submittedName>
        <fullName evidence="3">Putative transcriptional regulator</fullName>
    </submittedName>
</protein>
<dbReference type="GO" id="GO:0005829">
    <property type="term" value="C:cytosol"/>
    <property type="evidence" value="ECO:0007669"/>
    <property type="project" value="TreeGrafter"/>
</dbReference>
<dbReference type="InterPro" id="IPR001387">
    <property type="entry name" value="Cro/C1-type_HTH"/>
</dbReference>
<dbReference type="AlphaFoldDB" id="A0Q0X2"/>
<proteinExistence type="predicted"/>
<reference evidence="3 4" key="1">
    <citation type="journal article" date="2006" name="Nat. Biotechnol.">
        <title>The genome and transcriptomes of the anti-tumor agent Clostridium novyi-NT.</title>
        <authorList>
            <person name="Bettegowda C."/>
            <person name="Huang X."/>
            <person name="Lin J."/>
            <person name="Cheong I."/>
            <person name="Kohli M."/>
            <person name="Szabo S.A."/>
            <person name="Zhang X."/>
            <person name="Diaz L.A. Jr."/>
            <person name="Velculescu V.E."/>
            <person name="Parmigiani G."/>
            <person name="Kinzler K.W."/>
            <person name="Vogelstein B."/>
            <person name="Zhou S."/>
        </authorList>
    </citation>
    <scope>NUCLEOTIDE SEQUENCE [LARGE SCALE GENOMIC DNA]</scope>
    <source>
        <strain evidence="3 4">NT</strain>
    </source>
</reference>
<gene>
    <name evidence="3" type="ordered locus">NT01CX_2201</name>
</gene>
<dbReference type="SMART" id="SM00530">
    <property type="entry name" value="HTH_XRE"/>
    <property type="match status" value="1"/>
</dbReference>
<name>A0Q0X2_CLONN</name>
<feature type="domain" description="HTH cro/C1-type" evidence="2">
    <location>
        <begin position="7"/>
        <end position="61"/>
    </location>
</feature>
<dbReference type="InterPro" id="IPR050807">
    <property type="entry name" value="TransReg_Diox_bact_type"/>
</dbReference>
<dbReference type="eggNOG" id="COG1396">
    <property type="taxonomic scope" value="Bacteria"/>
</dbReference>
<dbReference type="RefSeq" id="WP_011722274.1">
    <property type="nucleotide sequence ID" value="NC_008593.1"/>
</dbReference>
<dbReference type="PROSITE" id="PS50943">
    <property type="entry name" value="HTH_CROC1"/>
    <property type="match status" value="1"/>
</dbReference>
<dbReference type="HOGENOM" id="CLU_066192_4_4_9"/>
<dbReference type="STRING" id="386415.NT01CX_2201"/>
<evidence type="ECO:0000256" key="1">
    <source>
        <dbReference type="ARBA" id="ARBA00023125"/>
    </source>
</evidence>
<organism evidence="3 4">
    <name type="scientific">Clostridium novyi (strain NT)</name>
    <dbReference type="NCBI Taxonomy" id="386415"/>
    <lineage>
        <taxon>Bacteria</taxon>
        <taxon>Bacillati</taxon>
        <taxon>Bacillota</taxon>
        <taxon>Clostridia</taxon>
        <taxon>Eubacteriales</taxon>
        <taxon>Clostridiaceae</taxon>
        <taxon>Clostridium</taxon>
    </lineage>
</organism>
<keyword evidence="1" id="KW-0238">DNA-binding</keyword>
<dbReference type="Proteomes" id="UP000008220">
    <property type="component" value="Chromosome"/>
</dbReference>
<dbReference type="PANTHER" id="PTHR46797:SF1">
    <property type="entry name" value="METHYLPHOSPHONATE SYNTHASE"/>
    <property type="match status" value="1"/>
</dbReference>
<dbReference type="SUPFAM" id="SSF47413">
    <property type="entry name" value="lambda repressor-like DNA-binding domains"/>
    <property type="match status" value="1"/>
</dbReference>
<evidence type="ECO:0000259" key="2">
    <source>
        <dbReference type="PROSITE" id="PS50943"/>
    </source>
</evidence>